<protein>
    <submittedName>
        <fullName evidence="1">Uncharacterized protein</fullName>
    </submittedName>
</protein>
<keyword evidence="2" id="KW-1185">Reference proteome</keyword>
<organism evidence="1 2">
    <name type="scientific">Proteiniclasticum aestuarii</name>
    <dbReference type="NCBI Taxonomy" id="2817862"/>
    <lineage>
        <taxon>Bacteria</taxon>
        <taxon>Bacillati</taxon>
        <taxon>Bacillota</taxon>
        <taxon>Clostridia</taxon>
        <taxon>Eubacteriales</taxon>
        <taxon>Clostridiaceae</taxon>
        <taxon>Proteiniclasticum</taxon>
    </lineage>
</organism>
<dbReference type="Proteomes" id="UP000664218">
    <property type="component" value="Unassembled WGS sequence"/>
</dbReference>
<evidence type="ECO:0000313" key="2">
    <source>
        <dbReference type="Proteomes" id="UP000664218"/>
    </source>
</evidence>
<dbReference type="EMBL" id="JAFNJU010000003">
    <property type="protein sequence ID" value="MBO1264364.1"/>
    <property type="molecule type" value="Genomic_DNA"/>
</dbReference>
<proteinExistence type="predicted"/>
<gene>
    <name evidence="1" type="ORF">J3A84_04825</name>
</gene>
<name>A0A939H8C2_9CLOT</name>
<dbReference type="RefSeq" id="WP_207598879.1">
    <property type="nucleotide sequence ID" value="NZ_JAFNJU010000003.1"/>
</dbReference>
<comment type="caution">
    <text evidence="1">The sequence shown here is derived from an EMBL/GenBank/DDBJ whole genome shotgun (WGS) entry which is preliminary data.</text>
</comment>
<accession>A0A939H8C2</accession>
<reference evidence="1" key="1">
    <citation type="submission" date="2021-03" db="EMBL/GenBank/DDBJ databases">
        <title>Proteiniclasticum marinus sp. nov., isolated from tidal flat sediment.</title>
        <authorList>
            <person name="Namirimu T."/>
            <person name="Yang J.-A."/>
            <person name="Yang S.-H."/>
            <person name="Kim Y.-J."/>
            <person name="Kwon K.K."/>
        </authorList>
    </citation>
    <scope>NUCLEOTIDE SEQUENCE</scope>
    <source>
        <strain evidence="1">SCR006</strain>
    </source>
</reference>
<evidence type="ECO:0000313" key="1">
    <source>
        <dbReference type="EMBL" id="MBO1264364.1"/>
    </source>
</evidence>
<sequence>MPDIRKMLEKQLELLQEHSNIAYENNPAELTYAMIEIIDVLYPEGIPEASVVGEMKIKVSVDGFEVEKLASKNSALEIPKAKDLAIEGPGIEARVRLLEDAVCSQITK</sequence>
<dbReference type="AlphaFoldDB" id="A0A939H8C2"/>